<feature type="compositionally biased region" description="Basic and acidic residues" evidence="1">
    <location>
        <begin position="35"/>
        <end position="52"/>
    </location>
</feature>
<proteinExistence type="predicted"/>
<accession>A0ABQ8YEY2</accession>
<feature type="region of interest" description="Disordered" evidence="1">
    <location>
        <begin position="35"/>
        <end position="63"/>
    </location>
</feature>
<organism evidence="2 3">
    <name type="scientific">Anaeramoeba flamelloides</name>
    <dbReference type="NCBI Taxonomy" id="1746091"/>
    <lineage>
        <taxon>Eukaryota</taxon>
        <taxon>Metamonada</taxon>
        <taxon>Anaeramoebidae</taxon>
        <taxon>Anaeramoeba</taxon>
    </lineage>
</organism>
<comment type="caution">
    <text evidence="2">The sequence shown here is derived from an EMBL/GenBank/DDBJ whole genome shotgun (WGS) entry which is preliminary data.</text>
</comment>
<evidence type="ECO:0000313" key="2">
    <source>
        <dbReference type="EMBL" id="KAJ6243129.1"/>
    </source>
</evidence>
<reference evidence="2" key="1">
    <citation type="submission" date="2022-08" db="EMBL/GenBank/DDBJ databases">
        <title>Novel sulfate-reducing endosymbionts in the free-living metamonad Anaeramoeba.</title>
        <authorList>
            <person name="Jerlstrom-Hultqvist J."/>
            <person name="Cepicka I."/>
            <person name="Gallot-Lavallee L."/>
            <person name="Salas-Leiva D."/>
            <person name="Curtis B.A."/>
            <person name="Zahonova K."/>
            <person name="Pipaliya S."/>
            <person name="Dacks J."/>
            <person name="Roger A.J."/>
        </authorList>
    </citation>
    <scope>NUCLEOTIDE SEQUENCE</scope>
    <source>
        <strain evidence="2">Schooner1</strain>
    </source>
</reference>
<evidence type="ECO:0000313" key="3">
    <source>
        <dbReference type="Proteomes" id="UP001150062"/>
    </source>
</evidence>
<keyword evidence="3" id="KW-1185">Reference proteome</keyword>
<sequence length="83" mass="9914">MLPLITNVLCLPAFQQPNSFLSLEKYEIVVIQEKEKEKEKGKRKKENEEEKEKRKRKRETKMKREKQILTETIIVCIGVNIKL</sequence>
<dbReference type="Proteomes" id="UP001150062">
    <property type="component" value="Unassembled WGS sequence"/>
</dbReference>
<evidence type="ECO:0000256" key="1">
    <source>
        <dbReference type="SAM" id="MobiDB-lite"/>
    </source>
</evidence>
<protein>
    <submittedName>
        <fullName evidence="2">Uncharacterized protein</fullName>
    </submittedName>
</protein>
<gene>
    <name evidence="2" type="ORF">M0813_02989</name>
</gene>
<name>A0ABQ8YEY2_9EUKA</name>
<feature type="compositionally biased region" description="Basic residues" evidence="1">
    <location>
        <begin position="53"/>
        <end position="63"/>
    </location>
</feature>
<dbReference type="EMBL" id="JAOAOG010000173">
    <property type="protein sequence ID" value="KAJ6243129.1"/>
    <property type="molecule type" value="Genomic_DNA"/>
</dbReference>